<dbReference type="Gene3D" id="3.30.160.60">
    <property type="entry name" value="Classic Zinc Finger"/>
    <property type="match status" value="3"/>
</dbReference>
<sequence length="548" mass="64263">MASPLGTIPSSTRFLYALVPTRIQFVPKSKQAATSGQVRSNSTQIAKIRQYKRTEMREKKKVVTFNKNVPVEEEIEIKRNFRSRMKYEIHTTTDKMQTHDAIFLGETGREAGNIIMVQYSIQEEHSYSCCNYDPKSETDRETQIAEEKTKTCEPKGHVDLEIQQPGKKTRSQKHTWYTCHTCDFKTKMEDSFRFHVQSGNHKVIVYAAKKKEKSATNTINRRKQVDVVDNEAPPEIKMEIVENDLPRNETHETTKMQDSLQFSSYATETEIKQEPCEDWAEVNVHEDTKECIPLDTTPPDDVPDAKFKCLHCKYQTDWKNNMTKHVAARHTPSDKIQWFHCAHCSYKAKVRENLLKHWQYVHNKSQTLKWLYCDKCSYKAKGAILLKNHVITYHTRPDEIKWWACDECPFRGKLKTQLTWHMKTKHRPVWLCCDKCHYKTMEKNSLLSHIRMHDKILKWFRCKQCPYQSFRIREMEEHIRALHGVEKFDFELAELSFSPKVPTKVERDACFEGGDNGGVKCKFCDFVTDAASEVERHIGERHNLITLV</sequence>
<evidence type="ECO:0000313" key="6">
    <source>
        <dbReference type="EMBL" id="KAJ3644533.1"/>
    </source>
</evidence>
<feature type="domain" description="C2H2-type" evidence="5">
    <location>
        <begin position="460"/>
        <end position="483"/>
    </location>
</feature>
<keyword evidence="7" id="KW-1185">Reference proteome</keyword>
<organism evidence="6 7">
    <name type="scientific">Zophobas morio</name>
    <dbReference type="NCBI Taxonomy" id="2755281"/>
    <lineage>
        <taxon>Eukaryota</taxon>
        <taxon>Metazoa</taxon>
        <taxon>Ecdysozoa</taxon>
        <taxon>Arthropoda</taxon>
        <taxon>Hexapoda</taxon>
        <taxon>Insecta</taxon>
        <taxon>Pterygota</taxon>
        <taxon>Neoptera</taxon>
        <taxon>Endopterygota</taxon>
        <taxon>Coleoptera</taxon>
        <taxon>Polyphaga</taxon>
        <taxon>Cucujiformia</taxon>
        <taxon>Tenebrionidae</taxon>
        <taxon>Zophobas</taxon>
    </lineage>
</organism>
<accession>A0AA38HV15</accession>
<proteinExistence type="predicted"/>
<evidence type="ECO:0000256" key="2">
    <source>
        <dbReference type="ARBA" id="ARBA00022737"/>
    </source>
</evidence>
<evidence type="ECO:0000256" key="1">
    <source>
        <dbReference type="ARBA" id="ARBA00022723"/>
    </source>
</evidence>
<dbReference type="PANTHER" id="PTHR24403">
    <property type="entry name" value="ZINC FINGER PROTEIN"/>
    <property type="match status" value="1"/>
</dbReference>
<dbReference type="InterPro" id="IPR050688">
    <property type="entry name" value="Zinc_finger/UBP_domain"/>
</dbReference>
<evidence type="ECO:0000259" key="5">
    <source>
        <dbReference type="SMART" id="SM00355"/>
    </source>
</evidence>
<dbReference type="InterPro" id="IPR013087">
    <property type="entry name" value="Znf_C2H2_type"/>
</dbReference>
<dbReference type="AlphaFoldDB" id="A0AA38HV15"/>
<dbReference type="GO" id="GO:0005634">
    <property type="term" value="C:nucleus"/>
    <property type="evidence" value="ECO:0007669"/>
    <property type="project" value="TreeGrafter"/>
</dbReference>
<feature type="domain" description="C2H2-type" evidence="5">
    <location>
        <begin position="403"/>
        <end position="426"/>
    </location>
</feature>
<protein>
    <recommendedName>
        <fullName evidence="5">C2H2-type domain-containing protein</fullName>
    </recommendedName>
</protein>
<feature type="domain" description="C2H2-type" evidence="5">
    <location>
        <begin position="431"/>
        <end position="453"/>
    </location>
</feature>
<dbReference type="SMART" id="SM00355">
    <property type="entry name" value="ZnF_C2H2"/>
    <property type="match status" value="8"/>
</dbReference>
<gene>
    <name evidence="6" type="ORF">Zmor_022258</name>
</gene>
<keyword evidence="1" id="KW-0479">Metal-binding</keyword>
<feature type="domain" description="C2H2-type" evidence="5">
    <location>
        <begin position="339"/>
        <end position="362"/>
    </location>
</feature>
<dbReference type="GO" id="GO:0008270">
    <property type="term" value="F:zinc ion binding"/>
    <property type="evidence" value="ECO:0007669"/>
    <property type="project" value="UniProtKB-KW"/>
</dbReference>
<keyword evidence="3" id="KW-0863">Zinc-finger</keyword>
<name>A0AA38HV15_9CUCU</name>
<feature type="domain" description="C2H2-type" evidence="5">
    <location>
        <begin position="307"/>
        <end position="330"/>
    </location>
</feature>
<keyword evidence="4" id="KW-0862">Zinc</keyword>
<feature type="domain" description="C2H2-type" evidence="5">
    <location>
        <begin position="519"/>
        <end position="542"/>
    </location>
</feature>
<evidence type="ECO:0000256" key="3">
    <source>
        <dbReference type="ARBA" id="ARBA00022771"/>
    </source>
</evidence>
<evidence type="ECO:0000256" key="4">
    <source>
        <dbReference type="ARBA" id="ARBA00022833"/>
    </source>
</evidence>
<feature type="domain" description="C2H2-type" evidence="5">
    <location>
        <begin position="371"/>
        <end position="394"/>
    </location>
</feature>
<keyword evidence="2" id="KW-0677">Repeat</keyword>
<evidence type="ECO:0000313" key="7">
    <source>
        <dbReference type="Proteomes" id="UP001168821"/>
    </source>
</evidence>
<dbReference type="GO" id="GO:0045944">
    <property type="term" value="P:positive regulation of transcription by RNA polymerase II"/>
    <property type="evidence" value="ECO:0007669"/>
    <property type="project" value="TreeGrafter"/>
</dbReference>
<reference evidence="6" key="1">
    <citation type="journal article" date="2023" name="G3 (Bethesda)">
        <title>Whole genome assemblies of Zophobas morio and Tenebrio molitor.</title>
        <authorList>
            <person name="Kaur S."/>
            <person name="Stinson S.A."/>
            <person name="diCenzo G.C."/>
        </authorList>
    </citation>
    <scope>NUCLEOTIDE SEQUENCE</scope>
    <source>
        <strain evidence="6">QUZm001</strain>
    </source>
</reference>
<comment type="caution">
    <text evidence="6">The sequence shown here is derived from an EMBL/GenBank/DDBJ whole genome shotgun (WGS) entry which is preliminary data.</text>
</comment>
<feature type="domain" description="C2H2-type" evidence="5">
    <location>
        <begin position="177"/>
        <end position="201"/>
    </location>
</feature>
<dbReference type="EMBL" id="JALNTZ010000007">
    <property type="protein sequence ID" value="KAJ3644533.1"/>
    <property type="molecule type" value="Genomic_DNA"/>
</dbReference>
<dbReference type="PANTHER" id="PTHR24403:SF67">
    <property type="entry name" value="FI01116P-RELATED"/>
    <property type="match status" value="1"/>
</dbReference>
<dbReference type="Proteomes" id="UP001168821">
    <property type="component" value="Unassembled WGS sequence"/>
</dbReference>